<dbReference type="InterPro" id="IPR048356">
    <property type="entry name" value="MS_N"/>
</dbReference>
<keyword evidence="5" id="KW-0329">Glyoxylate bypass</keyword>
<evidence type="ECO:0000256" key="4">
    <source>
        <dbReference type="ARBA" id="ARBA00010791"/>
    </source>
</evidence>
<evidence type="ECO:0000313" key="21">
    <source>
        <dbReference type="EMBL" id="PNY25510.1"/>
    </source>
</evidence>
<feature type="region of interest" description="Disordered" evidence="19">
    <location>
        <begin position="947"/>
        <end position="990"/>
    </location>
</feature>
<dbReference type="Gene3D" id="1.10.510.10">
    <property type="entry name" value="Transferase(Phosphotransferase) domain 1"/>
    <property type="match status" value="1"/>
</dbReference>
<feature type="compositionally biased region" description="Polar residues" evidence="19">
    <location>
        <begin position="974"/>
        <end position="990"/>
    </location>
</feature>
<protein>
    <submittedName>
        <fullName evidence="21">Serine/threonine-protein kinase HSL1</fullName>
    </submittedName>
</protein>
<reference evidence="21 22" key="1">
    <citation type="submission" date="2017-08" db="EMBL/GenBank/DDBJ databases">
        <title>Harnessing the power of phylogenomics to disentangle the directionality and signatures of interkingdom host jumping in the parasitic fungal genus Tolypocladium.</title>
        <authorList>
            <person name="Quandt C.A."/>
            <person name="Patterson W."/>
            <person name="Spatafora J.W."/>
        </authorList>
    </citation>
    <scope>NUCLEOTIDE SEQUENCE [LARGE SCALE GENOMIC DNA]</scope>
    <source>
        <strain evidence="21 22">CBS 113982</strain>
    </source>
</reference>
<dbReference type="EMBL" id="NRSZ01000732">
    <property type="protein sequence ID" value="PNY25510.1"/>
    <property type="molecule type" value="Genomic_DNA"/>
</dbReference>
<dbReference type="SUPFAM" id="SSF56112">
    <property type="entry name" value="Protein kinase-like (PK-like)"/>
    <property type="match status" value="1"/>
</dbReference>
<comment type="similarity">
    <text evidence="3">Belongs to the malate synthase family.</text>
</comment>
<keyword evidence="13" id="KW-0576">Peroxisome</keyword>
<dbReference type="FunFam" id="1.10.510.10:FF:000394">
    <property type="entry name" value="Serine/threonine-protein kinase HSL1"/>
    <property type="match status" value="1"/>
</dbReference>
<feature type="active site" description="Proton acceptor" evidence="17">
    <location>
        <position position="1543"/>
    </location>
</feature>
<keyword evidence="12 18" id="KW-0067">ATP-binding</keyword>
<dbReference type="InterPro" id="IPR008271">
    <property type="entry name" value="Ser/Thr_kinase_AS"/>
</dbReference>
<dbReference type="PROSITE" id="PS00107">
    <property type="entry name" value="PROTEIN_KINASE_ATP"/>
    <property type="match status" value="1"/>
</dbReference>
<dbReference type="InterPro" id="IPR031850">
    <property type="entry name" value="Fungal_KA1_dom"/>
</dbReference>
<keyword evidence="22" id="KW-1185">Reference proteome</keyword>
<evidence type="ECO:0000256" key="13">
    <source>
        <dbReference type="ARBA" id="ARBA00023140"/>
    </source>
</evidence>
<keyword evidence="7" id="KW-0816">Tricarboxylic acid cycle</keyword>
<evidence type="ECO:0000256" key="9">
    <source>
        <dbReference type="ARBA" id="ARBA00022679"/>
    </source>
</evidence>
<dbReference type="Gene3D" id="1.20.1220.12">
    <property type="entry name" value="Malate synthase, domain III"/>
    <property type="match status" value="1"/>
</dbReference>
<dbReference type="CDD" id="cd00727">
    <property type="entry name" value="malate_synt_A"/>
    <property type="match status" value="1"/>
</dbReference>
<dbReference type="FunFam" id="1.20.1220.12:FF:000001">
    <property type="entry name" value="Malate synthase"/>
    <property type="match status" value="1"/>
</dbReference>
<feature type="region of interest" description="Disordered" evidence="19">
    <location>
        <begin position="1226"/>
        <end position="1263"/>
    </location>
</feature>
<comment type="catalytic activity">
    <reaction evidence="14">
        <text>L-threonyl-[protein] + ATP = O-phospho-L-threonyl-[protein] + ADP + H(+)</text>
        <dbReference type="Rhea" id="RHEA:46608"/>
        <dbReference type="Rhea" id="RHEA-COMP:11060"/>
        <dbReference type="Rhea" id="RHEA-COMP:11605"/>
        <dbReference type="ChEBI" id="CHEBI:15378"/>
        <dbReference type="ChEBI" id="CHEBI:30013"/>
        <dbReference type="ChEBI" id="CHEBI:30616"/>
        <dbReference type="ChEBI" id="CHEBI:61977"/>
        <dbReference type="ChEBI" id="CHEBI:456216"/>
        <dbReference type="EC" id="2.7.11.1"/>
    </reaction>
</comment>
<dbReference type="PROSITE" id="PS00108">
    <property type="entry name" value="PROTEIN_KINASE_ST"/>
    <property type="match status" value="1"/>
</dbReference>
<feature type="region of interest" description="Disordered" evidence="19">
    <location>
        <begin position="726"/>
        <end position="784"/>
    </location>
</feature>
<evidence type="ECO:0000256" key="2">
    <source>
        <dbReference type="ARBA" id="ARBA00004275"/>
    </source>
</evidence>
<feature type="region of interest" description="Disordered" evidence="19">
    <location>
        <begin position="1043"/>
        <end position="1074"/>
    </location>
</feature>
<comment type="catalytic activity">
    <reaction evidence="15">
        <text>glyoxylate + acetyl-CoA + H2O = (S)-malate + CoA + H(+)</text>
        <dbReference type="Rhea" id="RHEA:18181"/>
        <dbReference type="ChEBI" id="CHEBI:15377"/>
        <dbReference type="ChEBI" id="CHEBI:15378"/>
        <dbReference type="ChEBI" id="CHEBI:15589"/>
        <dbReference type="ChEBI" id="CHEBI:36655"/>
        <dbReference type="ChEBI" id="CHEBI:57287"/>
        <dbReference type="ChEBI" id="CHEBI:57288"/>
        <dbReference type="EC" id="2.3.3.9"/>
    </reaction>
</comment>
<evidence type="ECO:0000256" key="16">
    <source>
        <dbReference type="ARBA" id="ARBA00048679"/>
    </source>
</evidence>
<name>A0A2K3QD97_9HYPO</name>
<dbReference type="Pfam" id="PF20656">
    <property type="entry name" value="MS_N"/>
    <property type="match status" value="1"/>
</dbReference>
<feature type="compositionally biased region" description="Polar residues" evidence="19">
    <location>
        <begin position="633"/>
        <end position="659"/>
    </location>
</feature>
<dbReference type="Pfam" id="PF20659">
    <property type="entry name" value="MS_C"/>
    <property type="match status" value="1"/>
</dbReference>
<dbReference type="Gene3D" id="3.20.20.360">
    <property type="entry name" value="Malate synthase, domain 3"/>
    <property type="match status" value="1"/>
</dbReference>
<dbReference type="Gene3D" id="3.30.310.220">
    <property type="entry name" value="Fungal kinase associated-1 domain"/>
    <property type="match status" value="1"/>
</dbReference>
<dbReference type="PANTHER" id="PTHR42902">
    <property type="entry name" value="MALATE SYNTHASE"/>
    <property type="match status" value="1"/>
</dbReference>
<evidence type="ECO:0000256" key="15">
    <source>
        <dbReference type="ARBA" id="ARBA00047918"/>
    </source>
</evidence>
<evidence type="ECO:0000256" key="17">
    <source>
        <dbReference type="PIRSR" id="PIRSR601465-50"/>
    </source>
</evidence>
<dbReference type="Proteomes" id="UP000236621">
    <property type="component" value="Unassembled WGS sequence"/>
</dbReference>
<evidence type="ECO:0000256" key="18">
    <source>
        <dbReference type="PROSITE-ProRule" id="PRU10141"/>
    </source>
</evidence>
<feature type="compositionally biased region" description="Basic residues" evidence="19">
    <location>
        <begin position="958"/>
        <end position="968"/>
    </location>
</feature>
<feature type="region of interest" description="Disordered" evidence="19">
    <location>
        <begin position="78"/>
        <end position="106"/>
    </location>
</feature>
<keyword evidence="8" id="KW-0597">Phosphoprotein</keyword>
<comment type="caution">
    <text evidence="21">The sequence shown here is derived from an EMBL/GenBank/DDBJ whole genome shotgun (WGS) entry which is preliminary data.</text>
</comment>
<evidence type="ECO:0000256" key="5">
    <source>
        <dbReference type="ARBA" id="ARBA00022435"/>
    </source>
</evidence>
<feature type="region of interest" description="Disordered" evidence="19">
    <location>
        <begin position="629"/>
        <end position="664"/>
    </location>
</feature>
<comment type="catalytic activity">
    <reaction evidence="16">
        <text>L-seryl-[protein] + ATP = O-phospho-L-seryl-[protein] + ADP + H(+)</text>
        <dbReference type="Rhea" id="RHEA:17989"/>
        <dbReference type="Rhea" id="RHEA-COMP:9863"/>
        <dbReference type="Rhea" id="RHEA-COMP:11604"/>
        <dbReference type="ChEBI" id="CHEBI:15378"/>
        <dbReference type="ChEBI" id="CHEBI:29999"/>
        <dbReference type="ChEBI" id="CHEBI:30616"/>
        <dbReference type="ChEBI" id="CHEBI:83421"/>
        <dbReference type="ChEBI" id="CHEBI:456216"/>
        <dbReference type="EC" id="2.7.11.1"/>
    </reaction>
</comment>
<dbReference type="NCBIfam" id="TIGR01344">
    <property type="entry name" value="malate_syn_A"/>
    <property type="match status" value="1"/>
</dbReference>
<dbReference type="InterPro" id="IPR046363">
    <property type="entry name" value="MS_N_TIM-barrel_dom"/>
</dbReference>
<feature type="compositionally biased region" description="Polar residues" evidence="19">
    <location>
        <begin position="745"/>
        <end position="770"/>
    </location>
</feature>
<evidence type="ECO:0000256" key="19">
    <source>
        <dbReference type="SAM" id="MobiDB-lite"/>
    </source>
</evidence>
<dbReference type="InterPro" id="IPR048355">
    <property type="entry name" value="MS_C"/>
</dbReference>
<comment type="subcellular location">
    <subcellularLocation>
        <location evidence="1">Bud neck</location>
    </subcellularLocation>
    <subcellularLocation>
        <location evidence="2">Peroxisome</location>
    </subcellularLocation>
</comment>
<feature type="domain" description="Protein kinase" evidence="20">
    <location>
        <begin position="113"/>
        <end position="389"/>
    </location>
</feature>
<gene>
    <name evidence="21" type="ORF">TCAP_04550</name>
</gene>
<keyword evidence="9" id="KW-0808">Transferase</keyword>
<dbReference type="InterPro" id="IPR011009">
    <property type="entry name" value="Kinase-like_dom_sf"/>
</dbReference>
<dbReference type="PANTHER" id="PTHR42902:SF1">
    <property type="entry name" value="MALATE SYNTHASE 1-RELATED"/>
    <property type="match status" value="1"/>
</dbReference>
<evidence type="ECO:0000256" key="12">
    <source>
        <dbReference type="ARBA" id="ARBA00022840"/>
    </source>
</evidence>
<feature type="region of interest" description="Disordered" evidence="19">
    <location>
        <begin position="564"/>
        <end position="615"/>
    </location>
</feature>
<dbReference type="GO" id="GO:0004674">
    <property type="term" value="F:protein serine/threonine kinase activity"/>
    <property type="evidence" value="ECO:0007669"/>
    <property type="project" value="UniProtKB-KW"/>
</dbReference>
<feature type="compositionally biased region" description="Polar residues" evidence="19">
    <location>
        <begin position="584"/>
        <end position="608"/>
    </location>
</feature>
<feature type="active site" description="Proton donor" evidence="17">
    <location>
        <position position="1824"/>
    </location>
</feature>
<dbReference type="Pfam" id="PF01274">
    <property type="entry name" value="MS_TIM-barrel"/>
    <property type="match status" value="1"/>
</dbReference>
<proteinExistence type="inferred from homology"/>
<feature type="region of interest" description="Disordered" evidence="19">
    <location>
        <begin position="1268"/>
        <end position="1287"/>
    </location>
</feature>
<dbReference type="GO" id="GO:0005935">
    <property type="term" value="C:cellular bud neck"/>
    <property type="evidence" value="ECO:0007669"/>
    <property type="project" value="UniProtKB-SubCell"/>
</dbReference>
<evidence type="ECO:0000256" key="1">
    <source>
        <dbReference type="ARBA" id="ARBA00004266"/>
    </source>
</evidence>
<evidence type="ECO:0000256" key="11">
    <source>
        <dbReference type="ARBA" id="ARBA00022777"/>
    </source>
</evidence>
<dbReference type="Pfam" id="PF16797">
    <property type="entry name" value="Fungal_KA1"/>
    <property type="match status" value="1"/>
</dbReference>
<dbReference type="InterPro" id="IPR044856">
    <property type="entry name" value="Malate_synth_C_sf"/>
</dbReference>
<feature type="compositionally biased region" description="Basic and acidic residues" evidence="19">
    <location>
        <begin position="1050"/>
        <end position="1069"/>
    </location>
</feature>
<dbReference type="SUPFAM" id="SSF51645">
    <property type="entry name" value="Malate synthase G"/>
    <property type="match status" value="1"/>
</dbReference>
<evidence type="ECO:0000313" key="22">
    <source>
        <dbReference type="Proteomes" id="UP000236621"/>
    </source>
</evidence>
<dbReference type="GO" id="GO:0005782">
    <property type="term" value="C:peroxisomal matrix"/>
    <property type="evidence" value="ECO:0007669"/>
    <property type="project" value="TreeGrafter"/>
</dbReference>
<dbReference type="OrthoDB" id="504170at2759"/>
<comment type="similarity">
    <text evidence="4">Belongs to the protein kinase superfamily. CAMK Ser/Thr protein kinase family. NIM1 subfamily.</text>
</comment>
<dbReference type="GO" id="GO:0004474">
    <property type="term" value="F:malate synthase activity"/>
    <property type="evidence" value="ECO:0007669"/>
    <property type="project" value="UniProtKB-EC"/>
</dbReference>
<dbReference type="GO" id="GO:0106310">
    <property type="term" value="F:protein serine kinase activity"/>
    <property type="evidence" value="ECO:0007669"/>
    <property type="project" value="RHEA"/>
</dbReference>
<dbReference type="InterPro" id="IPR043024">
    <property type="entry name" value="KA1_sf_fungal"/>
</dbReference>
<feature type="region of interest" description="Disordered" evidence="19">
    <location>
        <begin position="1298"/>
        <end position="1328"/>
    </location>
</feature>
<dbReference type="Pfam" id="PF00069">
    <property type="entry name" value="Pkinase"/>
    <property type="match status" value="1"/>
</dbReference>
<keyword evidence="10 18" id="KW-0547">Nucleotide-binding</keyword>
<dbReference type="GO" id="GO:0005524">
    <property type="term" value="F:ATP binding"/>
    <property type="evidence" value="ECO:0007669"/>
    <property type="project" value="UniProtKB-UniRule"/>
</dbReference>
<dbReference type="InterPro" id="IPR019830">
    <property type="entry name" value="Malate_synthase_CS"/>
</dbReference>
<organism evidence="21 22">
    <name type="scientific">Tolypocladium capitatum</name>
    <dbReference type="NCBI Taxonomy" id="45235"/>
    <lineage>
        <taxon>Eukaryota</taxon>
        <taxon>Fungi</taxon>
        <taxon>Dikarya</taxon>
        <taxon>Ascomycota</taxon>
        <taxon>Pezizomycotina</taxon>
        <taxon>Sordariomycetes</taxon>
        <taxon>Hypocreomycetidae</taxon>
        <taxon>Hypocreales</taxon>
        <taxon>Ophiocordycipitaceae</taxon>
        <taxon>Tolypocladium</taxon>
    </lineage>
</organism>
<dbReference type="InterPro" id="IPR006252">
    <property type="entry name" value="Malate_synthA"/>
</dbReference>
<keyword evidence="11 21" id="KW-0418">Kinase</keyword>
<dbReference type="SMART" id="SM00220">
    <property type="entry name" value="S_TKc"/>
    <property type="match status" value="1"/>
</dbReference>
<dbReference type="GO" id="GO:0006097">
    <property type="term" value="P:glyoxylate cycle"/>
    <property type="evidence" value="ECO:0007669"/>
    <property type="project" value="UniProtKB-KW"/>
</dbReference>
<dbReference type="InterPro" id="IPR001465">
    <property type="entry name" value="Malate_synthase_TIM"/>
</dbReference>
<evidence type="ECO:0000256" key="7">
    <source>
        <dbReference type="ARBA" id="ARBA00022532"/>
    </source>
</evidence>
<evidence type="ECO:0000259" key="20">
    <source>
        <dbReference type="PROSITE" id="PS50011"/>
    </source>
</evidence>
<dbReference type="GO" id="GO:0005940">
    <property type="term" value="C:septin ring"/>
    <property type="evidence" value="ECO:0007669"/>
    <property type="project" value="UniProtKB-ARBA"/>
</dbReference>
<dbReference type="InterPro" id="IPR017441">
    <property type="entry name" value="Protein_kinase_ATP_BS"/>
</dbReference>
<feature type="compositionally biased region" description="Low complexity" evidence="19">
    <location>
        <begin position="90"/>
        <end position="100"/>
    </location>
</feature>
<dbReference type="InterPro" id="IPR011076">
    <property type="entry name" value="Malate_synth_sf"/>
</dbReference>
<keyword evidence="6" id="KW-0723">Serine/threonine-protein kinase</keyword>
<dbReference type="FunFam" id="3.20.20.360:FF:000001">
    <property type="entry name" value="Malate synthase"/>
    <property type="match status" value="1"/>
</dbReference>
<dbReference type="PROSITE" id="PS50011">
    <property type="entry name" value="PROTEIN_KINASE_DOM"/>
    <property type="match status" value="1"/>
</dbReference>
<sequence length="1917" mass="214803">MADVVGAKARSPLAETTNRMNSPFPPLEQQANKPRHDQPRASHAQTCHADPQTKAEQRAVAMNAQAVAANARVSAVLNPPQPVDDAKRFSQASYASTSSSRSKKNYKTHIGPWQLGRTLGKGSSARVRLCRHNVTNQLAAVKIVNRRMAYLVQDSSLAALSKWDSSLPEQANGEMRVPMAIEREVAILKLIEHPNIMKLYDIWENRSEIYLILEYIDQGDLFTFINSKGRLSEEVAIYFFRQMISAIAYCHSFNVCHRDLKPENILITADLQIKIADFGMAALHQTDTHHLATACGSPHYAAPELLKNRQYRGDRADIWSLGVILYAMLSATLPFDDPDLRVMMAKTKKGHYEMPRFLSPEAEDLIRRMLHVNPDRRITLKEIWRHPVVQKYSYLDDFGDLSGQLPDTRKGFQYSPVPRQDIDPQLLRQLRSMWHMFSEQDLALKLSCDEPNDQKAFYWLLYNYRNKQLEDFKPELAHSMSDYHHLKPAIWKKRVSTCQFAQPRANGNGRSVSRFTVISNAADTETETDKSYDPYRGSRMLQRCDSEVGHAKIVIHRDVQTTTNVSQATRVRSGSKARRGRANSAKTFITTKQPSRGSLASLRSNRQGTPHVAAPSLRHKRGVDFSHIRKRSSSAGAIQRATTRRTGSASVNGDGSSYQVGPARPRFPTLELPKVLNGAFPKAKGAPVIRVANKAGVSMIFNEELRHFSKNCAKDCDEAFKSSLMEEDSVGGSWTDGEKKRRESTPFSLSIESPTVTTPATDTSSPSWQTRPLPPLPPADASKNCLVTTSYGVDSQPASSDEHDDDANTLAEEATRLTVPVQLSRQGDRRVTSAPVYSQPARKLSTLPSIHENSGAHPAEANVGNRVVSAPPHRQTTKTKERNRSMDYLSKVENTIRVVHSPGAASPVKVPEPLNVRKKKALTEDFGRKLHRQLAYNAEEYDDHAAELSSQDLDGPTKKKKTPWFKRSSKAESETNVTKPQGASTSAVVKQAQMTDLDPAADAARKSVFSFPFWKSNRARDSKTTVEGGLDDEPPKTVDLLKHKLTKGLGPDRAREKRQASKKTHDWKRQSGLRDTGSGSIRNIEVKQTWLSRLFRVKPATSYICMALSRKRARQEVAILLREWRRYGVEGIQIDKQRNIVFARLVAKNYLNLKEVEFAAEVMTVIEHGKKQPLSIVRFTQERGAASSFHRVVDTMRVMFDSRHLVVTDKNKRKMMIKTLNAHRWPVRSRRASPVSSPEAWSDDPESPGARPEVEVGASSAGSLGCSVGRSRWLGRGRPPEAIDGAWTDPLDRQCWQRAAKHPAHAAPPPPNQARARPEQPTGADGRRGMSLAGYRFRAAGGGVRVSRNRPRRSHLPSSLERRLPLARAHRHVAAMASTDTILQGVAVLGRVDDAHRKILTPQALAFLTLLHRSFNATRKSLLERRKLRQAELDRGVLPDFLPETRHVRENPAWKGAAPAPGLVDRRVEITGPTDRKMVVNALNSDVYTYMADFEDSSAPTWENMINGQVNLSDANRRQIDFRQGPKEYKLRTDRKLPTLIVRPRGWHLDEKHLVVDGEPISGSLFDFGLYFFHNALETQRRGFGPYFYLPKMESHLEARLWNDVFNLAQDYVGMPRGTIRGTVLIETILAAFEMDEIIYELRDHSSGLNCGRWDYIFSTIKKFRQNPNFVLPDRSCVTMTVPFMDAYVKLLIQTCHKRGVHAMGGMAAQIPIKGDKQANDKAMDSVRADKLREVRAGHDGTWVAHPALAAITTDIFNKHMPTPNQLFVRREDVKIGQNDLLNMNVPGGITEDGIKKNINIGLGYMEAWIRGVGCVPINSLMEDAATAEVSRSQLWQWVKHGVSTSEGKRVDKAYALKLLRECADGLSAKAPKGNKFHLAVQYFAGQVIGEDYADFLTTLLYDEITQLGSPSPASKL</sequence>
<dbReference type="GO" id="GO:0006099">
    <property type="term" value="P:tricarboxylic acid cycle"/>
    <property type="evidence" value="ECO:0007669"/>
    <property type="project" value="UniProtKB-KW"/>
</dbReference>
<dbReference type="InterPro" id="IPR000719">
    <property type="entry name" value="Prot_kinase_dom"/>
</dbReference>
<evidence type="ECO:0000256" key="6">
    <source>
        <dbReference type="ARBA" id="ARBA00022527"/>
    </source>
</evidence>
<dbReference type="CDD" id="cd14081">
    <property type="entry name" value="STKc_BRSK1_2"/>
    <property type="match status" value="1"/>
</dbReference>
<feature type="region of interest" description="Disordered" evidence="19">
    <location>
        <begin position="1"/>
        <end position="56"/>
    </location>
</feature>
<evidence type="ECO:0000256" key="10">
    <source>
        <dbReference type="ARBA" id="ARBA00022741"/>
    </source>
</evidence>
<evidence type="ECO:0000256" key="14">
    <source>
        <dbReference type="ARBA" id="ARBA00047899"/>
    </source>
</evidence>
<evidence type="ECO:0000256" key="3">
    <source>
        <dbReference type="ARBA" id="ARBA00006394"/>
    </source>
</evidence>
<feature type="binding site" evidence="18">
    <location>
        <position position="142"/>
    </location>
    <ligand>
        <name>ATP</name>
        <dbReference type="ChEBI" id="CHEBI:30616"/>
    </ligand>
</feature>
<dbReference type="STRING" id="45235.A0A2K3QD97"/>
<accession>A0A2K3QD97</accession>
<dbReference type="PROSITE" id="PS00510">
    <property type="entry name" value="MALATE_SYNTHASE"/>
    <property type="match status" value="1"/>
</dbReference>
<evidence type="ECO:0000256" key="8">
    <source>
        <dbReference type="ARBA" id="ARBA00022553"/>
    </source>
</evidence>